<keyword evidence="2" id="KW-1185">Reference proteome</keyword>
<comment type="caution">
    <text evidence="1">The sequence shown here is derived from an EMBL/GenBank/DDBJ whole genome shotgun (WGS) entry which is preliminary data.</text>
</comment>
<dbReference type="AlphaFoldDB" id="A0A1X1UUP3"/>
<accession>A0A1X1UUP3</accession>
<name>A0A1X1UUP3_9MYCO</name>
<organism evidence="1 2">
    <name type="scientific">Mycobacterium fragae</name>
    <dbReference type="NCBI Taxonomy" id="1260918"/>
    <lineage>
        <taxon>Bacteria</taxon>
        <taxon>Bacillati</taxon>
        <taxon>Actinomycetota</taxon>
        <taxon>Actinomycetes</taxon>
        <taxon>Mycobacteriales</taxon>
        <taxon>Mycobacteriaceae</taxon>
        <taxon>Mycobacterium</taxon>
    </lineage>
</organism>
<evidence type="ECO:0000313" key="1">
    <source>
        <dbReference type="EMBL" id="ORV60540.1"/>
    </source>
</evidence>
<sequence length="87" mass="9961">MLARAVQPAEVAQARLFEGILQAEFAELTQLAYRMAGSLDRQPGAEPTEPPRDLLRIRERMNEVHRLIQALQGRFPQPRWDGELLPE</sequence>
<reference evidence="1 2" key="1">
    <citation type="submission" date="2016-01" db="EMBL/GenBank/DDBJ databases">
        <title>The new phylogeny of the genus Mycobacterium.</title>
        <authorList>
            <person name="Tarcisio F."/>
            <person name="Conor M."/>
            <person name="Antonella G."/>
            <person name="Elisabetta G."/>
            <person name="Giulia F.S."/>
            <person name="Sara T."/>
            <person name="Anna F."/>
            <person name="Clotilde B."/>
            <person name="Roberto B."/>
            <person name="Veronica D.S."/>
            <person name="Fabio R."/>
            <person name="Monica P."/>
            <person name="Olivier J."/>
            <person name="Enrico T."/>
            <person name="Nicola S."/>
        </authorList>
    </citation>
    <scope>NUCLEOTIDE SEQUENCE [LARGE SCALE GENOMIC DNA]</scope>
    <source>
        <strain evidence="1 2">DSM 45731</strain>
    </source>
</reference>
<dbReference type="Proteomes" id="UP000194000">
    <property type="component" value="Unassembled WGS sequence"/>
</dbReference>
<dbReference type="EMBL" id="LQOW01000020">
    <property type="protein sequence ID" value="ORV60540.1"/>
    <property type="molecule type" value="Genomic_DNA"/>
</dbReference>
<proteinExistence type="predicted"/>
<evidence type="ECO:0000313" key="2">
    <source>
        <dbReference type="Proteomes" id="UP000194000"/>
    </source>
</evidence>
<protein>
    <submittedName>
        <fullName evidence="1">Uncharacterized protein</fullName>
    </submittedName>
</protein>
<gene>
    <name evidence="1" type="ORF">AWC06_14555</name>
</gene>